<dbReference type="InterPro" id="IPR011146">
    <property type="entry name" value="HIT-like"/>
</dbReference>
<evidence type="ECO:0000313" key="5">
    <source>
        <dbReference type="EMBL" id="SFH49540.1"/>
    </source>
</evidence>
<sequence>MPAYDPQNIFARILRGEIPNDTVLETEHTLVFRDIRPQAPVHVLAIPKGAYVSYDDFAANASEAEIVDFHRAVARVTRDLGVALEGGDGFRAITNAGAHGVQEVPHFHMHILGGRPMGRMVQPG</sequence>
<dbReference type="STRING" id="34004.SAMN04488021_11514"/>
<dbReference type="PROSITE" id="PS00892">
    <property type="entry name" value="HIT_1"/>
    <property type="match status" value="1"/>
</dbReference>
<evidence type="ECO:0000259" key="4">
    <source>
        <dbReference type="PROSITE" id="PS51084"/>
    </source>
</evidence>
<evidence type="ECO:0000256" key="1">
    <source>
        <dbReference type="PIRSR" id="PIRSR601310-1"/>
    </source>
</evidence>
<reference evidence="5 6" key="1">
    <citation type="submission" date="2016-10" db="EMBL/GenBank/DDBJ databases">
        <authorList>
            <person name="de Groot N.N."/>
        </authorList>
    </citation>
    <scope>NUCLEOTIDE SEQUENCE [LARGE SCALE GENOMIC DNA]</scope>
    <source>
        <strain evidence="5 6">DSM 8537</strain>
    </source>
</reference>
<dbReference type="RefSeq" id="WP_074967705.1">
    <property type="nucleotide sequence ID" value="NZ_CBCRYP010000015.1"/>
</dbReference>
<evidence type="ECO:0000256" key="2">
    <source>
        <dbReference type="PIRSR" id="PIRSR601310-3"/>
    </source>
</evidence>
<dbReference type="OrthoDB" id="9784774at2"/>
<dbReference type="CDD" id="cd01276">
    <property type="entry name" value="PKCI_related"/>
    <property type="match status" value="1"/>
</dbReference>
<feature type="short sequence motif" description="Histidine triad motif" evidence="2 3">
    <location>
        <begin position="106"/>
        <end position="110"/>
    </location>
</feature>
<evidence type="ECO:0000313" key="6">
    <source>
        <dbReference type="Proteomes" id="UP000183635"/>
    </source>
</evidence>
<dbReference type="Gene3D" id="3.30.428.10">
    <property type="entry name" value="HIT-like"/>
    <property type="match status" value="1"/>
</dbReference>
<dbReference type="InterPro" id="IPR001310">
    <property type="entry name" value="Histidine_triad_HIT"/>
</dbReference>
<dbReference type="PRINTS" id="PR00332">
    <property type="entry name" value="HISTRIAD"/>
</dbReference>
<evidence type="ECO:0000256" key="3">
    <source>
        <dbReference type="PROSITE-ProRule" id="PRU00464"/>
    </source>
</evidence>
<feature type="active site" description="Tele-AMP-histidine intermediate" evidence="1">
    <location>
        <position position="108"/>
    </location>
</feature>
<gene>
    <name evidence="5" type="ORF">SAMN04488021_11514</name>
</gene>
<dbReference type="InterPro" id="IPR019808">
    <property type="entry name" value="Histidine_triad_CS"/>
</dbReference>
<keyword evidence="6" id="KW-1185">Reference proteome</keyword>
<protein>
    <submittedName>
        <fullName evidence="5">Diadenosine tetraphosphate (Ap4A) hydrolase</fullName>
    </submittedName>
</protein>
<dbReference type="Pfam" id="PF01230">
    <property type="entry name" value="HIT"/>
    <property type="match status" value="1"/>
</dbReference>
<dbReference type="AlphaFoldDB" id="A0A1I3AHW1"/>
<name>A0A1I3AHW1_9RHOB</name>
<dbReference type="PANTHER" id="PTHR23089">
    <property type="entry name" value="HISTIDINE TRIAD HIT PROTEIN"/>
    <property type="match status" value="1"/>
</dbReference>
<proteinExistence type="predicted"/>
<dbReference type="GO" id="GO:0016787">
    <property type="term" value="F:hydrolase activity"/>
    <property type="evidence" value="ECO:0007669"/>
    <property type="project" value="UniProtKB-KW"/>
</dbReference>
<dbReference type="Proteomes" id="UP000183635">
    <property type="component" value="Unassembled WGS sequence"/>
</dbReference>
<keyword evidence="5" id="KW-0378">Hydrolase</keyword>
<dbReference type="SUPFAM" id="SSF54197">
    <property type="entry name" value="HIT-like"/>
    <property type="match status" value="1"/>
</dbReference>
<dbReference type="EMBL" id="FOPU01000015">
    <property type="protein sequence ID" value="SFH49540.1"/>
    <property type="molecule type" value="Genomic_DNA"/>
</dbReference>
<feature type="domain" description="HIT" evidence="4">
    <location>
        <begin position="9"/>
        <end position="122"/>
    </location>
</feature>
<dbReference type="PROSITE" id="PS51084">
    <property type="entry name" value="HIT_2"/>
    <property type="match status" value="1"/>
</dbReference>
<accession>A0A1I3AHW1</accession>
<organism evidence="5 6">
    <name type="scientific">Paracoccus aminovorans</name>
    <dbReference type="NCBI Taxonomy" id="34004"/>
    <lineage>
        <taxon>Bacteria</taxon>
        <taxon>Pseudomonadati</taxon>
        <taxon>Pseudomonadota</taxon>
        <taxon>Alphaproteobacteria</taxon>
        <taxon>Rhodobacterales</taxon>
        <taxon>Paracoccaceae</taxon>
        <taxon>Paracoccus</taxon>
    </lineage>
</organism>
<dbReference type="InterPro" id="IPR036265">
    <property type="entry name" value="HIT-like_sf"/>
</dbReference>